<gene>
    <name evidence="1" type="ORF">J2W48_004407</name>
</gene>
<accession>A0ABU1YGB0</accession>
<organism evidence="1 2">
    <name type="scientific">Flavobacterium piscis</name>
    <dbReference type="NCBI Taxonomy" id="1114874"/>
    <lineage>
        <taxon>Bacteria</taxon>
        <taxon>Pseudomonadati</taxon>
        <taxon>Bacteroidota</taxon>
        <taxon>Flavobacteriia</taxon>
        <taxon>Flavobacteriales</taxon>
        <taxon>Flavobacteriaceae</taxon>
        <taxon>Flavobacterium</taxon>
    </lineage>
</organism>
<evidence type="ECO:0000313" key="1">
    <source>
        <dbReference type="EMBL" id="MDR7212446.1"/>
    </source>
</evidence>
<protein>
    <submittedName>
        <fullName evidence="1">AAA+ superfamily ATPase</fullName>
    </submittedName>
</protein>
<keyword evidence="2" id="KW-1185">Reference proteome</keyword>
<dbReference type="EMBL" id="JAVDWQ010000023">
    <property type="protein sequence ID" value="MDR7212446.1"/>
    <property type="molecule type" value="Genomic_DNA"/>
</dbReference>
<dbReference type="RefSeq" id="WP_310284078.1">
    <property type="nucleotide sequence ID" value="NZ_JAVDWQ010000023.1"/>
</dbReference>
<reference evidence="1 2" key="1">
    <citation type="submission" date="2023-07" db="EMBL/GenBank/DDBJ databases">
        <title>Sorghum-associated microbial communities from plants grown in Nebraska, USA.</title>
        <authorList>
            <person name="Schachtman D."/>
        </authorList>
    </citation>
    <scope>NUCLEOTIDE SEQUENCE [LARGE SCALE GENOMIC DNA]</scope>
    <source>
        <strain evidence="1 2">4129</strain>
    </source>
</reference>
<evidence type="ECO:0000313" key="2">
    <source>
        <dbReference type="Proteomes" id="UP001269081"/>
    </source>
</evidence>
<dbReference type="Proteomes" id="UP001269081">
    <property type="component" value="Unassembled WGS sequence"/>
</dbReference>
<proteinExistence type="predicted"/>
<name>A0ABU1YGB0_9FLAO</name>
<sequence length="110" mass="12539">MKVDQKGHTVTIKDTQGDFNSFLEKVTQQFKTFEKQNIIIDLTSDSNLSESDVKLFQPLSKQQKKAKKSFVIVADDLDFNAVSDKLTVVPSLLEARDIIEMEEIERDLGF</sequence>
<comment type="caution">
    <text evidence="1">The sequence shown here is derived from an EMBL/GenBank/DDBJ whole genome shotgun (WGS) entry which is preliminary data.</text>
</comment>